<keyword evidence="2" id="KW-0175">Coiled coil</keyword>
<dbReference type="Pfam" id="PF21581">
    <property type="entry name" value="SCD"/>
    <property type="match status" value="1"/>
</dbReference>
<dbReference type="PROSITE" id="PS51425">
    <property type="entry name" value="SCD"/>
    <property type="match status" value="1"/>
</dbReference>
<evidence type="ECO:0000259" key="4">
    <source>
        <dbReference type="PROSITE" id="PS51425"/>
    </source>
</evidence>
<evidence type="ECO:0000313" key="5">
    <source>
        <dbReference type="EMBL" id="KAB7499233.1"/>
    </source>
</evidence>
<dbReference type="GO" id="GO:0005634">
    <property type="term" value="C:nucleus"/>
    <property type="evidence" value="ECO:0007669"/>
    <property type="project" value="TreeGrafter"/>
</dbReference>
<feature type="compositionally biased region" description="Basic and acidic residues" evidence="3">
    <location>
        <begin position="1130"/>
        <end position="1146"/>
    </location>
</feature>
<dbReference type="Pfam" id="PF24571">
    <property type="entry name" value="HEAT_SCC3-SA"/>
    <property type="match status" value="1"/>
</dbReference>
<evidence type="ECO:0000256" key="2">
    <source>
        <dbReference type="SAM" id="Coils"/>
    </source>
</evidence>
<dbReference type="GO" id="GO:0007062">
    <property type="term" value="P:sister chromatid cohesion"/>
    <property type="evidence" value="ECO:0007669"/>
    <property type="project" value="UniProtKB-ARBA"/>
</dbReference>
<evidence type="ECO:0000256" key="1">
    <source>
        <dbReference type="ARBA" id="ARBA00005486"/>
    </source>
</evidence>
<dbReference type="InterPro" id="IPR056396">
    <property type="entry name" value="HEAT_SCC3-SA"/>
</dbReference>
<feature type="compositionally biased region" description="Acidic residues" evidence="3">
    <location>
        <begin position="88"/>
        <end position="98"/>
    </location>
</feature>
<dbReference type="InterPro" id="IPR020839">
    <property type="entry name" value="SCD"/>
</dbReference>
<comment type="caution">
    <text evidence="5">The sequence shown here is derived from an EMBL/GenBank/DDBJ whole genome shotgun (WGS) entry which is preliminary data.</text>
</comment>
<keyword evidence="6" id="KW-1185">Reference proteome</keyword>
<feature type="region of interest" description="Disordered" evidence="3">
    <location>
        <begin position="1"/>
        <end position="51"/>
    </location>
</feature>
<organism evidence="5 6">
    <name type="scientific">Armadillidium nasatum</name>
    <dbReference type="NCBI Taxonomy" id="96803"/>
    <lineage>
        <taxon>Eukaryota</taxon>
        <taxon>Metazoa</taxon>
        <taxon>Ecdysozoa</taxon>
        <taxon>Arthropoda</taxon>
        <taxon>Crustacea</taxon>
        <taxon>Multicrustacea</taxon>
        <taxon>Malacostraca</taxon>
        <taxon>Eumalacostraca</taxon>
        <taxon>Peracarida</taxon>
        <taxon>Isopoda</taxon>
        <taxon>Oniscidea</taxon>
        <taxon>Crinocheta</taxon>
        <taxon>Armadillidiidae</taxon>
        <taxon>Armadillidium</taxon>
    </lineage>
</organism>
<reference evidence="5 6" key="1">
    <citation type="journal article" date="2019" name="PLoS Biol.">
        <title>Sex chromosomes control vertical transmission of feminizing Wolbachia symbionts in an isopod.</title>
        <authorList>
            <person name="Becking T."/>
            <person name="Chebbi M.A."/>
            <person name="Giraud I."/>
            <person name="Moumen B."/>
            <person name="Laverre T."/>
            <person name="Caubet Y."/>
            <person name="Peccoud J."/>
            <person name="Gilbert C."/>
            <person name="Cordaux R."/>
        </authorList>
    </citation>
    <scope>NUCLEOTIDE SEQUENCE [LARGE SCALE GENOMIC DNA]</scope>
    <source>
        <strain evidence="5">ANa2</strain>
        <tissue evidence="5">Whole body excluding digestive tract and cuticle</tissue>
    </source>
</reference>
<proteinExistence type="inferred from homology"/>
<dbReference type="InterPro" id="IPR016024">
    <property type="entry name" value="ARM-type_fold"/>
</dbReference>
<name>A0A5N5SYE4_9CRUS</name>
<dbReference type="AlphaFoldDB" id="A0A5N5SYE4"/>
<feature type="compositionally biased region" description="Polar residues" evidence="3">
    <location>
        <begin position="1"/>
        <end position="31"/>
    </location>
</feature>
<feature type="domain" description="SCD" evidence="4">
    <location>
        <begin position="416"/>
        <end position="501"/>
    </location>
</feature>
<evidence type="ECO:0000313" key="6">
    <source>
        <dbReference type="Proteomes" id="UP000326759"/>
    </source>
</evidence>
<protein>
    <submittedName>
        <fullName evidence="5">Cohesin subunit SA-1</fullName>
    </submittedName>
</protein>
<dbReference type="GO" id="GO:0000785">
    <property type="term" value="C:chromatin"/>
    <property type="evidence" value="ECO:0007669"/>
    <property type="project" value="TreeGrafter"/>
</dbReference>
<evidence type="ECO:0000256" key="3">
    <source>
        <dbReference type="SAM" id="MobiDB-lite"/>
    </source>
</evidence>
<feature type="compositionally biased region" description="Polar residues" evidence="3">
    <location>
        <begin position="38"/>
        <end position="51"/>
    </location>
</feature>
<comment type="similarity">
    <text evidence="1">Belongs to the SCC3 family.</text>
</comment>
<dbReference type="Pfam" id="PF08514">
    <property type="entry name" value="STAG"/>
    <property type="match status" value="1"/>
</dbReference>
<dbReference type="PANTHER" id="PTHR11199:SF0">
    <property type="entry name" value="LD34181P-RELATED"/>
    <property type="match status" value="1"/>
</dbReference>
<feature type="coiled-coil region" evidence="2">
    <location>
        <begin position="380"/>
        <end position="407"/>
    </location>
</feature>
<dbReference type="EMBL" id="SEYY01018550">
    <property type="protein sequence ID" value="KAB7499233.1"/>
    <property type="molecule type" value="Genomic_DNA"/>
</dbReference>
<gene>
    <name evidence="5" type="primary">STAG1</name>
    <name evidence="5" type="ORF">Anas_01137</name>
</gene>
<accession>A0A5N5SYE4</accession>
<feature type="region of interest" description="Disordered" evidence="3">
    <location>
        <begin position="1130"/>
        <end position="1153"/>
    </location>
</feature>
<dbReference type="GO" id="GO:0008278">
    <property type="term" value="C:cohesin complex"/>
    <property type="evidence" value="ECO:0007669"/>
    <property type="project" value="TreeGrafter"/>
</dbReference>
<dbReference type="PANTHER" id="PTHR11199">
    <property type="entry name" value="STROMAL ANTIGEN"/>
    <property type="match status" value="1"/>
</dbReference>
<dbReference type="Proteomes" id="UP000326759">
    <property type="component" value="Unassembled WGS sequence"/>
</dbReference>
<dbReference type="InterPro" id="IPR039662">
    <property type="entry name" value="Cohesin_Scc3/SA"/>
</dbReference>
<feature type="compositionally biased region" description="Acidic residues" evidence="3">
    <location>
        <begin position="107"/>
        <end position="140"/>
    </location>
</feature>
<dbReference type="InterPro" id="IPR013721">
    <property type="entry name" value="STAG"/>
</dbReference>
<dbReference type="GO" id="GO:0003682">
    <property type="term" value="F:chromatin binding"/>
    <property type="evidence" value="ECO:0007669"/>
    <property type="project" value="TreeGrafter"/>
</dbReference>
<dbReference type="OrthoDB" id="498590at2759"/>
<sequence length="1241" mass="142766">YQMNYNQPSYDQQSPHHIPQESHQLIPQNEQPIYGHSDFTQAQSSPPNFPAQSQVYEQTQNFIENNATNTNWRIYNSAPAAQPVEEEIPQNTETEMEVEGGGGGGVEQEEMEQDAESEPGEPPEEEEDDDDEEEEEEEREEEHQQQQYEPIPRLTISIRGRGRGRGRGRIATIKKIGDQIVGEPPRKRGRPGRKPLSELLAEDESSLYYIVRNGGVSLPQVIDDWIDSYKENKDSALLQLMQFFINAAGCKGKISSNMQATMEHAEIIRRMTEEFDEESGEYPLIQTGQQWKKFRSSFCDFVQMLVKQCQYSIIYDQYLMDNVISLLTGLSDSQVRAFRHTATLAAMKLMTALVDVALTVSVNLDNTQRQYESERQKSRERRAADRLDSLMAKRQELEENMDEIKNMLTYMFKSVFVHRYRDTLPEIRSICMAEIGCWMKKFHQNFLDDSYLKYIGWTLHDKVGDVRLKCLQALQPLYASEELKGKLELFTSKFKDRIVAMTLDKEYDVAVQAVRLVISILKYHRDILTDKDCEHVYELVYSSHRAVAQAAGEFLNERLFIPDEEAVANLRTKRGKKRKSNTPLIRDLLHEHGSYLVDSLIDSNPMMRDWECMTDLLLEEPGPQEEPLDDRQETSLIEILVCCVKQAATGDPPVGRGPTRKLTISAKESKQVSEDKTKLTEHLIPTLPQLLHKYIADPEKVANLLVIPQYFELEIYTNSRQEKNLDQLLKLIKDVIDKQNDTEVLETAAKTLEVLCNEDFAIYSRCDIARSSLLDMIVSKYKEAHDEYITLIDGEEEPDEDETFALISSVKKVSIFYSCHNMGSCNVWDSLYKNITYIIDASKPLPEEVTKYSISSCFFGILWELHQVEDLMEKRASTHDAIEALRTRVQLFLDACKNLLANSENSIFREEAYLTICDLLIVFSRQLKTKEALAPLVYEPDKDLQHSLNNFIQNYVFIEDTEIEEQNEHEKIEELHKRRNFLATFCKLIVYNVLPTKVAADVFKHYVRYYDDYGDIIKATLGKAREINKVNCARTMALALTMIFRDLQKDGAKIQKSSDDFLSLKELAKRFALSFGLDAVKNREAVTALHREGILFSVSPLENPNDPTGPPPNLLFLEILTEFTNKLLKQDKRVVPPPEEPRETGRPKRRRRLEQSYPDVIGRMIRHKWYIDGENVYCTGEVLGISAPGTVPEESEDGTTYAGTCYDVQYDDEDFVRHLILEGDWQRGDIQVLGRASEHIP</sequence>
<dbReference type="SUPFAM" id="SSF48371">
    <property type="entry name" value="ARM repeat"/>
    <property type="match status" value="1"/>
</dbReference>
<feature type="non-terminal residue" evidence="5">
    <location>
        <position position="1"/>
    </location>
</feature>
<feature type="region of interest" description="Disordered" evidence="3">
    <location>
        <begin position="88"/>
        <end position="166"/>
    </location>
</feature>